<feature type="region of interest" description="Disordered" evidence="1">
    <location>
        <begin position="1"/>
        <end position="79"/>
    </location>
</feature>
<dbReference type="AlphaFoldDB" id="A0AAV7LRB1"/>
<sequence>MSALSSGLSNLQAPGPVAQYNCCGAPSEPPGPQDHGTGPGGAVGAVGDRPVWRARPLPAPLCGSTQSTRPSPALPAGAA</sequence>
<accession>A0AAV7LRB1</accession>
<protein>
    <submittedName>
        <fullName evidence="2">Uncharacterized protein</fullName>
    </submittedName>
</protein>
<keyword evidence="3" id="KW-1185">Reference proteome</keyword>
<dbReference type="Proteomes" id="UP001066276">
    <property type="component" value="Chromosome 11"/>
</dbReference>
<evidence type="ECO:0000313" key="3">
    <source>
        <dbReference type="Proteomes" id="UP001066276"/>
    </source>
</evidence>
<reference evidence="2" key="1">
    <citation type="journal article" date="2022" name="bioRxiv">
        <title>Sequencing and chromosome-scale assembly of the giantPleurodeles waltlgenome.</title>
        <authorList>
            <person name="Brown T."/>
            <person name="Elewa A."/>
            <person name="Iarovenko S."/>
            <person name="Subramanian E."/>
            <person name="Araus A.J."/>
            <person name="Petzold A."/>
            <person name="Susuki M."/>
            <person name="Suzuki K.-i.T."/>
            <person name="Hayashi T."/>
            <person name="Toyoda A."/>
            <person name="Oliveira C."/>
            <person name="Osipova E."/>
            <person name="Leigh N.D."/>
            <person name="Simon A."/>
            <person name="Yun M.H."/>
        </authorList>
    </citation>
    <scope>NUCLEOTIDE SEQUENCE</scope>
    <source>
        <strain evidence="2">20211129_DDA</strain>
        <tissue evidence="2">Liver</tissue>
    </source>
</reference>
<dbReference type="EMBL" id="JANPWB010000015">
    <property type="protein sequence ID" value="KAJ1092942.1"/>
    <property type="molecule type" value="Genomic_DNA"/>
</dbReference>
<comment type="caution">
    <text evidence="2">The sequence shown here is derived from an EMBL/GenBank/DDBJ whole genome shotgun (WGS) entry which is preliminary data.</text>
</comment>
<gene>
    <name evidence="2" type="ORF">NDU88_006052</name>
</gene>
<feature type="compositionally biased region" description="Polar residues" evidence="1">
    <location>
        <begin position="1"/>
        <end position="12"/>
    </location>
</feature>
<evidence type="ECO:0000256" key="1">
    <source>
        <dbReference type="SAM" id="MobiDB-lite"/>
    </source>
</evidence>
<proteinExistence type="predicted"/>
<name>A0AAV7LRB1_PLEWA</name>
<evidence type="ECO:0000313" key="2">
    <source>
        <dbReference type="EMBL" id="KAJ1092942.1"/>
    </source>
</evidence>
<organism evidence="2 3">
    <name type="scientific">Pleurodeles waltl</name>
    <name type="common">Iberian ribbed newt</name>
    <dbReference type="NCBI Taxonomy" id="8319"/>
    <lineage>
        <taxon>Eukaryota</taxon>
        <taxon>Metazoa</taxon>
        <taxon>Chordata</taxon>
        <taxon>Craniata</taxon>
        <taxon>Vertebrata</taxon>
        <taxon>Euteleostomi</taxon>
        <taxon>Amphibia</taxon>
        <taxon>Batrachia</taxon>
        <taxon>Caudata</taxon>
        <taxon>Salamandroidea</taxon>
        <taxon>Salamandridae</taxon>
        <taxon>Pleurodelinae</taxon>
        <taxon>Pleurodeles</taxon>
    </lineage>
</organism>